<dbReference type="OrthoDB" id="296997at2157"/>
<protein>
    <recommendedName>
        <fullName evidence="1">DUF7979 domain-containing protein</fullName>
    </recommendedName>
</protein>
<dbReference type="AlphaFoldDB" id="A0A1G6HTV1"/>
<feature type="domain" description="DUF7979" evidence="1">
    <location>
        <begin position="19"/>
        <end position="80"/>
    </location>
</feature>
<dbReference type="EMBL" id="FOIC01000003">
    <property type="protein sequence ID" value="SES98047.1"/>
    <property type="molecule type" value="Genomic_DNA"/>
</dbReference>
<dbReference type="Pfam" id="PF25934">
    <property type="entry name" value="DUF7979"/>
    <property type="match status" value="1"/>
</dbReference>
<evidence type="ECO:0000259" key="1">
    <source>
        <dbReference type="Pfam" id="PF25934"/>
    </source>
</evidence>
<dbReference type="InterPro" id="IPR058285">
    <property type="entry name" value="DUF7979"/>
</dbReference>
<dbReference type="Proteomes" id="UP000199320">
    <property type="component" value="Unassembled WGS sequence"/>
</dbReference>
<evidence type="ECO:0000313" key="2">
    <source>
        <dbReference type="EMBL" id="SDB97593.1"/>
    </source>
</evidence>
<accession>A0A1G6HTV1</accession>
<evidence type="ECO:0000313" key="5">
    <source>
        <dbReference type="Proteomes" id="UP000324021"/>
    </source>
</evidence>
<proteinExistence type="predicted"/>
<evidence type="ECO:0000313" key="3">
    <source>
        <dbReference type="EMBL" id="SES98047.1"/>
    </source>
</evidence>
<evidence type="ECO:0000313" key="4">
    <source>
        <dbReference type="Proteomes" id="UP000199320"/>
    </source>
</evidence>
<gene>
    <name evidence="3" type="ORF">SAMN04488694_1031</name>
    <name evidence="2" type="ORF">SAMN05192552_10013</name>
</gene>
<dbReference type="EMBL" id="FMZP01000001">
    <property type="protein sequence ID" value="SDB97593.1"/>
    <property type="molecule type" value="Genomic_DNA"/>
</dbReference>
<sequence length="82" mass="9073">MNMAASEPRRRSVQLERVDVRLERVESVAPDATVRHVDQLDSDTLEAVYAALSADRSVPAAGTALEPGEVIVFTDYFRVERA</sequence>
<reference evidence="3" key="2">
    <citation type="submission" date="2016-10" db="EMBL/GenBank/DDBJ databases">
        <authorList>
            <person name="de Groot N.N."/>
        </authorList>
    </citation>
    <scope>NUCLEOTIDE SEQUENCE [LARGE SCALE GENOMIC DNA]</scope>
    <source>
        <strain evidence="3">CDM_6</strain>
    </source>
</reference>
<name>A0A1G6HTV1_9EURY</name>
<dbReference type="RefSeq" id="WP_092930170.1">
    <property type="nucleotide sequence ID" value="NZ_FMZP01000001.1"/>
</dbReference>
<dbReference type="Proteomes" id="UP000324021">
    <property type="component" value="Unassembled WGS sequence"/>
</dbReference>
<reference evidence="4 5" key="1">
    <citation type="submission" date="2016-10" db="EMBL/GenBank/DDBJ databases">
        <authorList>
            <person name="Varghese N."/>
            <person name="Submissions S."/>
        </authorList>
    </citation>
    <scope>NUCLEOTIDE SEQUENCE [LARGE SCALE GENOMIC DNA]</scope>
    <source>
        <strain evidence="2 5">CDM_1</strain>
        <strain evidence="4">CDM_6</strain>
    </source>
</reference>
<keyword evidence="4" id="KW-1185">Reference proteome</keyword>
<organism evidence="2 5">
    <name type="scientific">Natrinema hispanicum</name>
    <dbReference type="NCBI Taxonomy" id="392421"/>
    <lineage>
        <taxon>Archaea</taxon>
        <taxon>Methanobacteriati</taxon>
        <taxon>Methanobacteriota</taxon>
        <taxon>Stenosarchaea group</taxon>
        <taxon>Halobacteria</taxon>
        <taxon>Halobacteriales</taxon>
        <taxon>Natrialbaceae</taxon>
        <taxon>Natrinema</taxon>
    </lineage>
</organism>